<evidence type="ECO:0000256" key="2">
    <source>
        <dbReference type="SAM" id="MobiDB-lite"/>
    </source>
</evidence>
<dbReference type="GO" id="GO:0003743">
    <property type="term" value="F:translation initiation factor activity"/>
    <property type="evidence" value="ECO:0007669"/>
    <property type="project" value="UniProtKB-KW"/>
</dbReference>
<reference evidence="3 4" key="1">
    <citation type="submission" date="2017-06" db="EMBL/GenBank/DDBJ databases">
        <title>Draft genome sequence of a variant of Elsinoe murrayae.</title>
        <authorList>
            <person name="Cheng Q."/>
        </authorList>
    </citation>
    <scope>NUCLEOTIDE SEQUENCE [LARGE SCALE GENOMIC DNA]</scope>
    <source>
        <strain evidence="3 4">CQ-2017a</strain>
    </source>
</reference>
<dbReference type="PANTHER" id="PTHR11786">
    <property type="entry name" value="N-HYDROXYARYLAMINE O-ACETYLTRANSFERASE"/>
    <property type="match status" value="1"/>
</dbReference>
<dbReference type="OrthoDB" id="10260017at2759"/>
<evidence type="ECO:0000256" key="1">
    <source>
        <dbReference type="ARBA" id="ARBA00006547"/>
    </source>
</evidence>
<dbReference type="GO" id="GO:0016407">
    <property type="term" value="F:acetyltransferase activity"/>
    <property type="evidence" value="ECO:0007669"/>
    <property type="project" value="InterPro"/>
</dbReference>
<keyword evidence="3" id="KW-0396">Initiation factor</keyword>
<evidence type="ECO:0000313" key="3">
    <source>
        <dbReference type="EMBL" id="PNS16906.1"/>
    </source>
</evidence>
<dbReference type="InterPro" id="IPR038765">
    <property type="entry name" value="Papain-like_cys_pep_sf"/>
</dbReference>
<sequence>MLFYFLLKRLGFQVFMTGARLGQDPASGQAFTGWRHSVIIVTLSNAAGASAQYLVDVGFGGDGPVLPLALVAENIMPNLGTQETRLTYGAIEGLSSTSTDLQPRLWSYWTRNSSAHSWRRQFCFSLLEFTLEDFKVMSYFASTHKESIQTKKLMVVKFLSDLRTSEKKRVTAQLERSDSGVEVDSYETGFASWEDRKQRRRRHRGCQITGKLILVDDTLKINEGGRTRTLQVCATEEERLAVLRDEFGITVQESEKRSITGSPIELPSECASASDDDDEQEERTAASPSRQAPVLERQMRAAVADVKSSMDSLDAGKITPARRSQPGGST</sequence>
<accession>A0A2K1QP76</accession>
<dbReference type="InParanoid" id="A0A2K1QP76"/>
<dbReference type="STRING" id="2082308.A0A2K1QP76"/>
<dbReference type="PANTHER" id="PTHR11786:SF0">
    <property type="entry name" value="ARYLAMINE N-ACETYLTRANSFERASE 4-RELATED"/>
    <property type="match status" value="1"/>
</dbReference>
<proteinExistence type="inferred from homology"/>
<comment type="caution">
    <text evidence="3">The sequence shown here is derived from an EMBL/GenBank/DDBJ whole genome shotgun (WGS) entry which is preliminary data.</text>
</comment>
<dbReference type="Pfam" id="PF00797">
    <property type="entry name" value="Acetyltransf_2"/>
    <property type="match status" value="1"/>
</dbReference>
<keyword evidence="3" id="KW-0648">Protein biosynthesis</keyword>
<name>A0A2K1QP76_9PEZI</name>
<organism evidence="3 4">
    <name type="scientific">Sphaceloma murrayae</name>
    <dbReference type="NCBI Taxonomy" id="2082308"/>
    <lineage>
        <taxon>Eukaryota</taxon>
        <taxon>Fungi</taxon>
        <taxon>Dikarya</taxon>
        <taxon>Ascomycota</taxon>
        <taxon>Pezizomycotina</taxon>
        <taxon>Dothideomycetes</taxon>
        <taxon>Dothideomycetidae</taxon>
        <taxon>Myriangiales</taxon>
        <taxon>Elsinoaceae</taxon>
        <taxon>Sphaceloma</taxon>
    </lineage>
</organism>
<keyword evidence="4" id="KW-1185">Reference proteome</keyword>
<dbReference type="AlphaFoldDB" id="A0A2K1QP76"/>
<dbReference type="InterPro" id="IPR001447">
    <property type="entry name" value="Arylamine_N-AcTrfase"/>
</dbReference>
<evidence type="ECO:0000313" key="4">
    <source>
        <dbReference type="Proteomes" id="UP000243797"/>
    </source>
</evidence>
<gene>
    <name evidence="3" type="ORF">CAC42_4870</name>
</gene>
<dbReference type="SUPFAM" id="SSF54001">
    <property type="entry name" value="Cysteine proteinases"/>
    <property type="match status" value="1"/>
</dbReference>
<comment type="similarity">
    <text evidence="1">Belongs to the arylamine N-acetyltransferase family.</text>
</comment>
<dbReference type="EMBL" id="NKHZ01000055">
    <property type="protein sequence ID" value="PNS16906.1"/>
    <property type="molecule type" value="Genomic_DNA"/>
</dbReference>
<protein>
    <submittedName>
        <fullName evidence="3">Translation initiation factor IF-2</fullName>
    </submittedName>
</protein>
<dbReference type="Proteomes" id="UP000243797">
    <property type="component" value="Unassembled WGS sequence"/>
</dbReference>
<dbReference type="Gene3D" id="3.30.2140.20">
    <property type="match status" value="1"/>
</dbReference>
<feature type="region of interest" description="Disordered" evidence="2">
    <location>
        <begin position="254"/>
        <end position="330"/>
    </location>
</feature>
<dbReference type="InterPro" id="IPR053710">
    <property type="entry name" value="Arylamine_NAT_domain_sf"/>
</dbReference>